<evidence type="ECO:0000313" key="7">
    <source>
        <dbReference type="Proteomes" id="UP001158576"/>
    </source>
</evidence>
<dbReference type="EMBL" id="OU015567">
    <property type="protein sequence ID" value="CAG5109881.1"/>
    <property type="molecule type" value="Genomic_DNA"/>
</dbReference>
<keyword evidence="1" id="KW-0677">Repeat</keyword>
<comment type="caution">
    <text evidence="3">Lacks conserved residue(s) required for the propagation of feature annotation.</text>
</comment>
<organism evidence="6 7">
    <name type="scientific">Oikopleura dioica</name>
    <name type="common">Tunicate</name>
    <dbReference type="NCBI Taxonomy" id="34765"/>
    <lineage>
        <taxon>Eukaryota</taxon>
        <taxon>Metazoa</taxon>
        <taxon>Chordata</taxon>
        <taxon>Tunicata</taxon>
        <taxon>Appendicularia</taxon>
        <taxon>Copelata</taxon>
        <taxon>Oikopleuridae</taxon>
        <taxon>Oikopleura</taxon>
    </lineage>
</organism>
<evidence type="ECO:0000259" key="5">
    <source>
        <dbReference type="PROSITE" id="PS01180"/>
    </source>
</evidence>
<dbReference type="SMART" id="SM00042">
    <property type="entry name" value="CUB"/>
    <property type="match status" value="1"/>
</dbReference>
<proteinExistence type="predicted"/>
<evidence type="ECO:0000256" key="1">
    <source>
        <dbReference type="ARBA" id="ARBA00022737"/>
    </source>
</evidence>
<sequence>MRKEGIGLLLAGVLATESNVCKQSLAAEHIAIDSLYQHDVKCGGSLGNRGRLESPALPHRDEYPSLCDCTWIIGKDFSGDYATIILNFLHFEIDHSAGHCPEDYVEIFSSGGDTRIKAPFCGDTLPEIIERRAQLPVIIKFKSDEAVEHSSGFKLEYSVVPDDSSSSPVEFGEIRTEDQPAQEKSSAPTVGLVAFIVYKKRKQTKDRGMDGMEIPTLTPTENVYEVLDQTARDESVLLRTESQDSIAQEKIAAQNSTRALPDLPSTSNENPYSENP</sequence>
<accession>A0ABN7T0J3</accession>
<gene>
    <name evidence="6" type="ORF">OKIOD_LOCUS13120</name>
</gene>
<dbReference type="PROSITE" id="PS01180">
    <property type="entry name" value="CUB"/>
    <property type="match status" value="1"/>
</dbReference>
<keyword evidence="7" id="KW-1185">Reference proteome</keyword>
<feature type="compositionally biased region" description="Low complexity" evidence="4">
    <location>
        <begin position="160"/>
        <end position="169"/>
    </location>
</feature>
<dbReference type="Gene3D" id="2.60.120.290">
    <property type="entry name" value="Spermadhesin, CUB domain"/>
    <property type="match status" value="1"/>
</dbReference>
<dbReference type="InterPro" id="IPR000859">
    <property type="entry name" value="CUB_dom"/>
</dbReference>
<feature type="compositionally biased region" description="Polar residues" evidence="4">
    <location>
        <begin position="253"/>
        <end position="276"/>
    </location>
</feature>
<dbReference type="Proteomes" id="UP001158576">
    <property type="component" value="Chromosome 2"/>
</dbReference>
<dbReference type="PANTHER" id="PTHR24251">
    <property type="entry name" value="OVOCHYMASE-RELATED"/>
    <property type="match status" value="1"/>
</dbReference>
<evidence type="ECO:0000313" key="6">
    <source>
        <dbReference type="EMBL" id="CAG5109881.1"/>
    </source>
</evidence>
<dbReference type="CDD" id="cd00041">
    <property type="entry name" value="CUB"/>
    <property type="match status" value="1"/>
</dbReference>
<protein>
    <submittedName>
        <fullName evidence="6">Oidioi.mRNA.OKI2018_I69.chr2.g4355.t1.cds</fullName>
    </submittedName>
</protein>
<keyword evidence="2" id="KW-1015">Disulfide bond</keyword>
<name>A0ABN7T0J3_OIKDI</name>
<feature type="region of interest" description="Disordered" evidence="4">
    <location>
        <begin position="160"/>
        <end position="186"/>
    </location>
</feature>
<reference evidence="6 7" key="1">
    <citation type="submission" date="2021-04" db="EMBL/GenBank/DDBJ databases">
        <authorList>
            <person name="Bliznina A."/>
        </authorList>
    </citation>
    <scope>NUCLEOTIDE SEQUENCE [LARGE SCALE GENOMIC DNA]</scope>
</reference>
<feature type="region of interest" description="Disordered" evidence="4">
    <location>
        <begin position="247"/>
        <end position="276"/>
    </location>
</feature>
<evidence type="ECO:0000256" key="4">
    <source>
        <dbReference type="SAM" id="MobiDB-lite"/>
    </source>
</evidence>
<dbReference type="SUPFAM" id="SSF49854">
    <property type="entry name" value="Spermadhesin, CUB domain"/>
    <property type="match status" value="1"/>
</dbReference>
<feature type="domain" description="CUB" evidence="5">
    <location>
        <begin position="21"/>
        <end position="160"/>
    </location>
</feature>
<dbReference type="Pfam" id="PF00431">
    <property type="entry name" value="CUB"/>
    <property type="match status" value="1"/>
</dbReference>
<dbReference type="PANTHER" id="PTHR24251:SF50">
    <property type="entry name" value="ATTRACTIN-LIKE 1A"/>
    <property type="match status" value="1"/>
</dbReference>
<evidence type="ECO:0000256" key="2">
    <source>
        <dbReference type="ARBA" id="ARBA00023157"/>
    </source>
</evidence>
<evidence type="ECO:0000256" key="3">
    <source>
        <dbReference type="PROSITE-ProRule" id="PRU00059"/>
    </source>
</evidence>
<dbReference type="InterPro" id="IPR035914">
    <property type="entry name" value="Sperma_CUB_dom_sf"/>
</dbReference>